<gene>
    <name evidence="2" type="ORF">AKJ08_3674</name>
</gene>
<dbReference type="RefSeq" id="WP_050727331.1">
    <property type="nucleotide sequence ID" value="NZ_CP012332.1"/>
</dbReference>
<accession>A0A0K1PIF6</accession>
<dbReference type="Proteomes" id="UP000055590">
    <property type="component" value="Chromosome"/>
</dbReference>
<evidence type="ECO:0000256" key="1">
    <source>
        <dbReference type="SAM" id="Phobius"/>
    </source>
</evidence>
<feature type="transmembrane region" description="Helical" evidence="1">
    <location>
        <begin position="120"/>
        <end position="143"/>
    </location>
</feature>
<evidence type="ECO:0000313" key="3">
    <source>
        <dbReference type="Proteomes" id="UP000055590"/>
    </source>
</evidence>
<keyword evidence="3" id="KW-1185">Reference proteome</keyword>
<sequence>MFSIEWGKRSPGFRGADGLAALGLVALAASLALPHVPLFHSLFPRCHFLDWTGLPCGTCGFTRAFVRGAHLDLAGALSVSPFGAMLFWGWAAASLWIAATWLLPGLPLPRFRASGPSGRWMVRFGIPLAFALNWAYLIGVALLDGSPPA</sequence>
<dbReference type="KEGG" id="vin:AKJ08_3674"/>
<feature type="transmembrane region" description="Helical" evidence="1">
    <location>
        <begin position="87"/>
        <end position="108"/>
    </location>
</feature>
<proteinExistence type="predicted"/>
<evidence type="ECO:0008006" key="4">
    <source>
        <dbReference type="Google" id="ProtNLM"/>
    </source>
</evidence>
<dbReference type="AlphaFoldDB" id="A0A0K1PIF6"/>
<keyword evidence="1" id="KW-0812">Transmembrane</keyword>
<keyword evidence="1" id="KW-1133">Transmembrane helix</keyword>
<evidence type="ECO:0000313" key="2">
    <source>
        <dbReference type="EMBL" id="AKU93287.1"/>
    </source>
</evidence>
<dbReference type="Pfam" id="PF10825">
    <property type="entry name" value="DUF2752"/>
    <property type="match status" value="1"/>
</dbReference>
<organism evidence="2 3">
    <name type="scientific">Vulgatibacter incomptus</name>
    <dbReference type="NCBI Taxonomy" id="1391653"/>
    <lineage>
        <taxon>Bacteria</taxon>
        <taxon>Pseudomonadati</taxon>
        <taxon>Myxococcota</taxon>
        <taxon>Myxococcia</taxon>
        <taxon>Myxococcales</taxon>
        <taxon>Cystobacterineae</taxon>
        <taxon>Vulgatibacteraceae</taxon>
        <taxon>Vulgatibacter</taxon>
    </lineage>
</organism>
<dbReference type="OrthoDB" id="9816182at2"/>
<dbReference type="InterPro" id="IPR021215">
    <property type="entry name" value="DUF2752"/>
</dbReference>
<dbReference type="EMBL" id="CP012332">
    <property type="protein sequence ID" value="AKU93287.1"/>
    <property type="molecule type" value="Genomic_DNA"/>
</dbReference>
<name>A0A0K1PIF6_9BACT</name>
<protein>
    <recommendedName>
        <fullName evidence="4">DUF2752 domain-containing protein</fullName>
    </recommendedName>
</protein>
<keyword evidence="1" id="KW-0472">Membrane</keyword>
<reference evidence="2 3" key="1">
    <citation type="submission" date="2015-08" db="EMBL/GenBank/DDBJ databases">
        <authorList>
            <person name="Babu N.S."/>
            <person name="Beckwith C.J."/>
            <person name="Beseler K.G."/>
            <person name="Brison A."/>
            <person name="Carone J.V."/>
            <person name="Caskin T.P."/>
            <person name="Diamond M."/>
            <person name="Durham M.E."/>
            <person name="Foxe J.M."/>
            <person name="Go M."/>
            <person name="Henderson B.A."/>
            <person name="Jones I.B."/>
            <person name="McGettigan J.A."/>
            <person name="Micheletti S.J."/>
            <person name="Nasrallah M.E."/>
            <person name="Ortiz D."/>
            <person name="Piller C.R."/>
            <person name="Privatt S.R."/>
            <person name="Schneider S.L."/>
            <person name="Sharp S."/>
            <person name="Smith T.C."/>
            <person name="Stanton J.D."/>
            <person name="Ullery H.E."/>
            <person name="Wilson R.J."/>
            <person name="Serrano M.G."/>
            <person name="Buck G."/>
            <person name="Lee V."/>
            <person name="Wang Y."/>
            <person name="Carvalho R."/>
            <person name="Voegtly L."/>
            <person name="Shi R."/>
            <person name="Duckworth R."/>
            <person name="Johnson A."/>
            <person name="Loviza R."/>
            <person name="Walstead R."/>
            <person name="Shah Z."/>
            <person name="Kiflezghi M."/>
            <person name="Wade K."/>
            <person name="Ball S.L."/>
            <person name="Bradley K.W."/>
            <person name="Asai D.J."/>
            <person name="Bowman C.A."/>
            <person name="Russell D.A."/>
            <person name="Pope W.H."/>
            <person name="Jacobs-Sera D."/>
            <person name="Hendrix R.W."/>
            <person name="Hatfull G.F."/>
        </authorList>
    </citation>
    <scope>NUCLEOTIDE SEQUENCE [LARGE SCALE GENOMIC DNA]</scope>
    <source>
        <strain evidence="2 3">DSM 27710</strain>
    </source>
</reference>
<dbReference type="STRING" id="1391653.AKJ08_3674"/>